<organism evidence="1">
    <name type="scientific">mine drainage metagenome</name>
    <dbReference type="NCBI Taxonomy" id="410659"/>
    <lineage>
        <taxon>unclassified sequences</taxon>
        <taxon>metagenomes</taxon>
        <taxon>ecological metagenomes</taxon>
    </lineage>
</organism>
<proteinExistence type="predicted"/>
<reference evidence="1" key="1">
    <citation type="submission" date="2009-10" db="EMBL/GenBank/DDBJ databases">
        <title>Diversity of trophic interactions inside an arsenic-rich microbial ecosystem.</title>
        <authorList>
            <person name="Bertin P.N."/>
            <person name="Heinrich-Salmeron A."/>
            <person name="Pelletier E."/>
            <person name="Goulhen-Chollet F."/>
            <person name="Arsene-Ploetze F."/>
            <person name="Gallien S."/>
            <person name="Calteau A."/>
            <person name="Vallenet D."/>
            <person name="Casiot C."/>
            <person name="Chane-Woon-Ming B."/>
            <person name="Giloteaux L."/>
            <person name="Barakat M."/>
            <person name="Bonnefoy V."/>
            <person name="Bruneel O."/>
            <person name="Chandler M."/>
            <person name="Cleiss J."/>
            <person name="Duran R."/>
            <person name="Elbaz-Poulichet F."/>
            <person name="Fonknechten N."/>
            <person name="Lauga B."/>
            <person name="Mornico D."/>
            <person name="Ortet P."/>
            <person name="Schaeffer C."/>
            <person name="Siguier P."/>
            <person name="Alexander Thil Smith A."/>
            <person name="Van Dorsselaer A."/>
            <person name="Weissenbach J."/>
            <person name="Medigue C."/>
            <person name="Le Paslier D."/>
        </authorList>
    </citation>
    <scope>NUCLEOTIDE SEQUENCE</scope>
</reference>
<dbReference type="AlphaFoldDB" id="E6QIF5"/>
<name>E6QIF5_9ZZZZ</name>
<protein>
    <submittedName>
        <fullName evidence="1">Uncharacterized protein</fullName>
    </submittedName>
</protein>
<dbReference type="EMBL" id="CABQ01000052">
    <property type="protein sequence ID" value="CBI07021.1"/>
    <property type="molecule type" value="Genomic_DNA"/>
</dbReference>
<sequence>MPFQPAGTPFPQLQHMLDSAYEFSPTQLEAQAFRAIKKLQVPTYQHFTIGHFFVVFRNSAYPCWDSFLQCLRAVHSALQLRDRKQY</sequence>
<gene>
    <name evidence="1" type="ORF">CARN6_0327</name>
</gene>
<accession>E6QIF5</accession>
<comment type="caution">
    <text evidence="1">The sequence shown here is derived from an EMBL/GenBank/DDBJ whole genome shotgun (WGS) entry which is preliminary data.</text>
</comment>
<evidence type="ECO:0000313" key="1">
    <source>
        <dbReference type="EMBL" id="CBI07021.1"/>
    </source>
</evidence>